<dbReference type="RefSeq" id="WP_182218352.1">
    <property type="nucleotide sequence ID" value="NZ_JACEZS010000010.1"/>
</dbReference>
<proteinExistence type="predicted"/>
<dbReference type="InterPro" id="IPR001789">
    <property type="entry name" value="Sig_transdc_resp-reg_receiver"/>
</dbReference>
<feature type="coiled-coil region" evidence="2">
    <location>
        <begin position="129"/>
        <end position="174"/>
    </location>
</feature>
<evidence type="ECO:0000259" key="4">
    <source>
        <dbReference type="PROSITE" id="PS51832"/>
    </source>
</evidence>
<name>A0A7W2I7C8_9BURK</name>
<evidence type="ECO:0000313" key="5">
    <source>
        <dbReference type="EMBL" id="MBA5606366.1"/>
    </source>
</evidence>
<dbReference type="PANTHER" id="PTHR45228">
    <property type="entry name" value="CYCLIC DI-GMP PHOSPHODIESTERASE TM_0186-RELATED"/>
    <property type="match status" value="1"/>
</dbReference>
<evidence type="ECO:0000256" key="2">
    <source>
        <dbReference type="SAM" id="Coils"/>
    </source>
</evidence>
<protein>
    <submittedName>
        <fullName evidence="5">Response regulator</fullName>
    </submittedName>
</protein>
<evidence type="ECO:0000256" key="1">
    <source>
        <dbReference type="PROSITE-ProRule" id="PRU00169"/>
    </source>
</evidence>
<feature type="domain" description="HD-GYP" evidence="4">
    <location>
        <begin position="189"/>
        <end position="385"/>
    </location>
</feature>
<dbReference type="EMBL" id="JACEZS010000010">
    <property type="protein sequence ID" value="MBA5606366.1"/>
    <property type="molecule type" value="Genomic_DNA"/>
</dbReference>
<feature type="modified residue" description="4-aspartylphosphate" evidence="1">
    <location>
        <position position="68"/>
    </location>
</feature>
<comment type="caution">
    <text evidence="5">The sequence shown here is derived from an EMBL/GenBank/DDBJ whole genome shotgun (WGS) entry which is preliminary data.</text>
</comment>
<dbReference type="SUPFAM" id="SSF52172">
    <property type="entry name" value="CheY-like"/>
    <property type="match status" value="1"/>
</dbReference>
<dbReference type="Gene3D" id="3.40.50.2300">
    <property type="match status" value="1"/>
</dbReference>
<keyword evidence="2" id="KW-0175">Coiled coil</keyword>
<dbReference type="SMART" id="SM00448">
    <property type="entry name" value="REC"/>
    <property type="match status" value="1"/>
</dbReference>
<dbReference type="PANTHER" id="PTHR45228:SF8">
    <property type="entry name" value="TWO-COMPONENT RESPONSE REGULATOR-RELATED"/>
    <property type="match status" value="1"/>
</dbReference>
<keyword evidence="6" id="KW-1185">Reference proteome</keyword>
<dbReference type="GO" id="GO:0008081">
    <property type="term" value="F:phosphoric diester hydrolase activity"/>
    <property type="evidence" value="ECO:0007669"/>
    <property type="project" value="UniProtKB-ARBA"/>
</dbReference>
<dbReference type="SUPFAM" id="SSF109604">
    <property type="entry name" value="HD-domain/PDEase-like"/>
    <property type="match status" value="1"/>
</dbReference>
<dbReference type="Proteomes" id="UP000566711">
    <property type="component" value="Unassembled WGS sequence"/>
</dbReference>
<accession>A0A7W2I7C8</accession>
<dbReference type="PROSITE" id="PS50110">
    <property type="entry name" value="RESPONSE_REGULATORY"/>
    <property type="match status" value="1"/>
</dbReference>
<dbReference type="InterPro" id="IPR037522">
    <property type="entry name" value="HD_GYP_dom"/>
</dbReference>
<organism evidence="5 6">
    <name type="scientific">Rugamonas fusca</name>
    <dbReference type="NCBI Taxonomy" id="2758568"/>
    <lineage>
        <taxon>Bacteria</taxon>
        <taxon>Pseudomonadati</taxon>
        <taxon>Pseudomonadota</taxon>
        <taxon>Betaproteobacteria</taxon>
        <taxon>Burkholderiales</taxon>
        <taxon>Oxalobacteraceae</taxon>
        <taxon>Telluria group</taxon>
        <taxon>Rugamonas</taxon>
    </lineage>
</organism>
<dbReference type="PROSITE" id="PS51832">
    <property type="entry name" value="HD_GYP"/>
    <property type="match status" value="1"/>
</dbReference>
<evidence type="ECO:0000259" key="3">
    <source>
        <dbReference type="PROSITE" id="PS50110"/>
    </source>
</evidence>
<dbReference type="Gene3D" id="1.10.3210.10">
    <property type="entry name" value="Hypothetical protein af1432"/>
    <property type="match status" value="1"/>
</dbReference>
<dbReference type="CDD" id="cd00077">
    <property type="entry name" value="HDc"/>
    <property type="match status" value="1"/>
</dbReference>
<gene>
    <name evidence="5" type="ORF">H3H36_13495</name>
</gene>
<dbReference type="AlphaFoldDB" id="A0A7W2I7C8"/>
<sequence length="446" mass="49345">MTPAALPHSPPVMQTASATLLFVDDEPNILSALRRLFRPRGYRVLTAESGAEGLEVLAQEPVDLVISDMRMPEMDGARFLAQVRQRWPGVLRLLLTGYSDIQSIQDAINCGEIYRYITKPWDDTDIVLVVRHALERRALELEKARLEQLTQRQNEELKALNQGLEAQVEARTRQLRVAHDAAVAANDKLKANFITTIKLLSTIVELRGGQHTGHARQVADLARKLAVALKLDVRETQDVFIAALLQDIGKIGFTDEMLATPLTLMNGEALGQYRKHPLRAEQLLMPLPDLRGSAAILRAQLERFDGNGFPYGISGLAIPIGARILALAADYFNLQQGAMVQRHLRPEEAKSLIMDSAGKRYDPAVVAAFRQIIDYTVEDPGAGVEVLSGELAPGMVLARDLISRDGLMLLPAEHVLDARMIQQVQDFESKSEGRLAIWVRLAKGTP</sequence>
<dbReference type="InterPro" id="IPR011006">
    <property type="entry name" value="CheY-like_superfamily"/>
</dbReference>
<dbReference type="CDD" id="cd17569">
    <property type="entry name" value="REC_HupR-like"/>
    <property type="match status" value="1"/>
</dbReference>
<reference evidence="5 6" key="1">
    <citation type="submission" date="2020-07" db="EMBL/GenBank/DDBJ databases">
        <title>Novel species isolated from subtropical streams in China.</title>
        <authorList>
            <person name="Lu H."/>
        </authorList>
    </citation>
    <scope>NUCLEOTIDE SEQUENCE [LARGE SCALE GENOMIC DNA]</scope>
    <source>
        <strain evidence="5 6">FT3S</strain>
    </source>
</reference>
<feature type="domain" description="Response regulatory" evidence="3">
    <location>
        <begin position="19"/>
        <end position="134"/>
    </location>
</feature>
<keyword evidence="1" id="KW-0597">Phosphoprotein</keyword>
<dbReference type="InterPro" id="IPR003607">
    <property type="entry name" value="HD/PDEase_dom"/>
</dbReference>
<dbReference type="InterPro" id="IPR052020">
    <property type="entry name" value="Cyclic_di-GMP/3'3'-cGAMP_PDE"/>
</dbReference>
<dbReference type="Pfam" id="PF00072">
    <property type="entry name" value="Response_reg"/>
    <property type="match status" value="1"/>
</dbReference>
<evidence type="ECO:0000313" key="6">
    <source>
        <dbReference type="Proteomes" id="UP000566711"/>
    </source>
</evidence>
<dbReference type="GO" id="GO:0000160">
    <property type="term" value="P:phosphorelay signal transduction system"/>
    <property type="evidence" value="ECO:0007669"/>
    <property type="project" value="InterPro"/>
</dbReference>
<dbReference type="Pfam" id="PF13487">
    <property type="entry name" value="HD_5"/>
    <property type="match status" value="1"/>
</dbReference>